<feature type="coiled-coil region" evidence="1">
    <location>
        <begin position="47"/>
        <end position="127"/>
    </location>
</feature>
<name>A0A3G5AIS8_9VIRU</name>
<organism evidence="3">
    <name type="scientific">Sylvanvirus sp</name>
    <dbReference type="NCBI Taxonomy" id="2487774"/>
    <lineage>
        <taxon>Viruses</taxon>
    </lineage>
</organism>
<evidence type="ECO:0000256" key="1">
    <source>
        <dbReference type="SAM" id="Coils"/>
    </source>
</evidence>
<feature type="compositionally biased region" description="Basic residues" evidence="2">
    <location>
        <begin position="143"/>
        <end position="152"/>
    </location>
</feature>
<evidence type="ECO:0000313" key="3">
    <source>
        <dbReference type="EMBL" id="AYV87105.1"/>
    </source>
</evidence>
<feature type="region of interest" description="Disordered" evidence="2">
    <location>
        <begin position="132"/>
        <end position="152"/>
    </location>
</feature>
<protein>
    <submittedName>
        <fullName evidence="3">Uncharacterized protein</fullName>
    </submittedName>
</protein>
<keyword evidence="1" id="KW-0175">Coiled coil</keyword>
<sequence>MYRRTATPENNSRSDEAALEEYKTIQQNIQNQELGHGWLEANVSHNRDVYANALQRAAQELQRVENSVFRLCSIDPSHCNNFQEAANPTISDANEIIRNANGNLDHIEQMERQLEQLQQMLNTYRYNANQRWLEQSSTPPTSRRTRRYRRSS</sequence>
<gene>
    <name evidence="3" type="ORF">Sylvanvirus25_7</name>
</gene>
<dbReference type="EMBL" id="MK072531">
    <property type="protein sequence ID" value="AYV87105.1"/>
    <property type="molecule type" value="Genomic_DNA"/>
</dbReference>
<accession>A0A3G5AIS8</accession>
<evidence type="ECO:0000256" key="2">
    <source>
        <dbReference type="SAM" id="MobiDB-lite"/>
    </source>
</evidence>
<proteinExistence type="predicted"/>
<reference evidence="3" key="1">
    <citation type="submission" date="2018-10" db="EMBL/GenBank/DDBJ databases">
        <title>Hidden diversity of soil giant viruses.</title>
        <authorList>
            <person name="Schulz F."/>
            <person name="Alteio L."/>
            <person name="Goudeau D."/>
            <person name="Ryan E.M."/>
            <person name="Malmstrom R.R."/>
            <person name="Blanchard J."/>
            <person name="Woyke T."/>
        </authorList>
    </citation>
    <scope>NUCLEOTIDE SEQUENCE</scope>
    <source>
        <strain evidence="3">SYV1</strain>
    </source>
</reference>